<keyword evidence="2" id="KW-0732">Signal</keyword>
<sequence length="188" mass="21066">MRVSYLLVLSIFLSLSTVIQAKKSKKSKGKVSAKQLKCLVCRALSNEIDAYIAAIDPSKKTETGTFRVDSNGRQGKVIIPYARSEESLHDMVDKVCERFNDYAQATEKSSGKFSVIPLTTPTGNMNPDFGNYDVLPDDELNKKLLFHCQGIVEDLEEDILELYVNEEAKKLDSKLCSAYCSKRNKVEL</sequence>
<name>C1BN75_CALRO</name>
<dbReference type="Pfam" id="PF11938">
    <property type="entry name" value="DUF3456"/>
    <property type="match status" value="1"/>
</dbReference>
<proteinExistence type="evidence at transcript level"/>
<dbReference type="PANTHER" id="PTHR13341">
    <property type="entry name" value="MIR-INTERACTING SAPOSIN-LIKE PROTEIN"/>
    <property type="match status" value="1"/>
</dbReference>
<reference evidence="4" key="1">
    <citation type="submission" date="2009-03" db="EMBL/GenBank/DDBJ databases">
        <title>Caligus rogercresseyi ESTs and full-length cDNAs.</title>
        <authorList>
            <person name="Yasuike M."/>
            <person name="von Schalburg K."/>
            <person name="Cooper G."/>
            <person name="Leong J."/>
            <person name="Jones S.R.M."/>
            <person name="Koop B.F."/>
        </authorList>
    </citation>
    <scope>NUCLEOTIDE SEQUENCE</scope>
    <source>
        <tissue evidence="4">Whole tissue</tissue>
    </source>
</reference>
<gene>
    <name evidence="4" type="primary">CNPY2</name>
</gene>
<accession>C1BN75</accession>
<dbReference type="InterPro" id="IPR021852">
    <property type="entry name" value="DUF3456"/>
</dbReference>
<feature type="chain" id="PRO_5002907590" evidence="2">
    <location>
        <begin position="22"/>
        <end position="188"/>
    </location>
</feature>
<evidence type="ECO:0000256" key="1">
    <source>
        <dbReference type="ARBA" id="ARBA00007285"/>
    </source>
</evidence>
<organism evidence="4">
    <name type="scientific">Caligus rogercresseyi</name>
    <name type="common">Sea louse</name>
    <dbReference type="NCBI Taxonomy" id="217165"/>
    <lineage>
        <taxon>Eukaryota</taxon>
        <taxon>Metazoa</taxon>
        <taxon>Ecdysozoa</taxon>
        <taxon>Arthropoda</taxon>
        <taxon>Crustacea</taxon>
        <taxon>Multicrustacea</taxon>
        <taxon>Hexanauplia</taxon>
        <taxon>Copepoda</taxon>
        <taxon>Siphonostomatoida</taxon>
        <taxon>Caligidae</taxon>
        <taxon>Caligus</taxon>
    </lineage>
</organism>
<feature type="signal peptide" evidence="2">
    <location>
        <begin position="1"/>
        <end position="21"/>
    </location>
</feature>
<dbReference type="EMBL" id="BT076054">
    <property type="protein sequence ID" value="ACO10478.1"/>
    <property type="molecule type" value="mRNA"/>
</dbReference>
<dbReference type="InterPro" id="IPR042415">
    <property type="entry name" value="CNPY"/>
</dbReference>
<feature type="domain" description="DUF3456" evidence="3">
    <location>
        <begin position="37"/>
        <end position="178"/>
    </location>
</feature>
<protein>
    <submittedName>
        <fullName evidence="4">Canopy homolog 2</fullName>
    </submittedName>
</protein>
<evidence type="ECO:0000259" key="3">
    <source>
        <dbReference type="Pfam" id="PF11938"/>
    </source>
</evidence>
<dbReference type="GO" id="GO:0005783">
    <property type="term" value="C:endoplasmic reticulum"/>
    <property type="evidence" value="ECO:0007669"/>
    <property type="project" value="TreeGrafter"/>
</dbReference>
<evidence type="ECO:0000256" key="2">
    <source>
        <dbReference type="SAM" id="SignalP"/>
    </source>
</evidence>
<dbReference type="PANTHER" id="PTHR13341:SF2">
    <property type="entry name" value="PROTEIN SEELE"/>
    <property type="match status" value="1"/>
</dbReference>
<dbReference type="AlphaFoldDB" id="C1BN75"/>
<evidence type="ECO:0000313" key="4">
    <source>
        <dbReference type="EMBL" id="ACO10478.1"/>
    </source>
</evidence>
<comment type="similarity">
    <text evidence="1">Belongs to the canopy family.</text>
</comment>